<reference evidence="3 4" key="1">
    <citation type="journal article" date="2018" name="Evol. Lett.">
        <title>Horizontal gene cluster transfer increased hallucinogenic mushroom diversity.</title>
        <authorList>
            <person name="Reynolds H.T."/>
            <person name="Vijayakumar V."/>
            <person name="Gluck-Thaler E."/>
            <person name="Korotkin H.B."/>
            <person name="Matheny P.B."/>
            <person name="Slot J.C."/>
        </authorList>
    </citation>
    <scope>NUCLEOTIDE SEQUENCE [LARGE SCALE GENOMIC DNA]</scope>
    <source>
        <strain evidence="3 4">2629</strain>
    </source>
</reference>
<feature type="compositionally biased region" description="Polar residues" evidence="1">
    <location>
        <begin position="1"/>
        <end position="24"/>
    </location>
</feature>
<name>A0A409WAE0_9AGAR</name>
<dbReference type="InParanoid" id="A0A409WAE0"/>
<dbReference type="AlphaFoldDB" id="A0A409WAE0"/>
<accession>A0A409WAE0</accession>
<comment type="caution">
    <text evidence="3">The sequence shown here is derived from an EMBL/GenBank/DDBJ whole genome shotgun (WGS) entry which is preliminary data.</text>
</comment>
<feature type="region of interest" description="Disordered" evidence="1">
    <location>
        <begin position="140"/>
        <end position="196"/>
    </location>
</feature>
<dbReference type="OrthoDB" id="3177929at2759"/>
<evidence type="ECO:0000256" key="1">
    <source>
        <dbReference type="SAM" id="MobiDB-lite"/>
    </source>
</evidence>
<dbReference type="InterPro" id="IPR055754">
    <property type="entry name" value="DUF7330"/>
</dbReference>
<dbReference type="Pfam" id="PF24016">
    <property type="entry name" value="DUF7330"/>
    <property type="match status" value="1"/>
</dbReference>
<gene>
    <name evidence="3" type="ORF">CVT24_013332</name>
</gene>
<feature type="region of interest" description="Disordered" evidence="1">
    <location>
        <begin position="1"/>
        <end position="27"/>
    </location>
</feature>
<feature type="compositionally biased region" description="Low complexity" evidence="1">
    <location>
        <begin position="149"/>
        <end position="172"/>
    </location>
</feature>
<dbReference type="Proteomes" id="UP000284842">
    <property type="component" value="Unassembled WGS sequence"/>
</dbReference>
<proteinExistence type="predicted"/>
<dbReference type="EMBL" id="NHTK01005671">
    <property type="protein sequence ID" value="PPQ75449.1"/>
    <property type="molecule type" value="Genomic_DNA"/>
</dbReference>
<sequence>MSSSDHSTLSLEKTHPLITTSSSRGTHKVKYQPNADWDFHLDAGARPIDMSLMLPHYRARHQPVDHRMSMFVANDDECVKLKVCRNLPSSKFYLEVMADTSDVTIYLPSDFKGSIHISSPKSTKFSSGFVNRILKNARMGPLKSKSHSKSTSPASRSSSPSSRSSSSALRLTQLQDDSDDDSDDDDSYNYNDGESDDTMVYEDEVVVNTRGRVMFRMWDIRTGCVENTGREGLKRLFGCSRKAPEMPIDWDCLLKD</sequence>
<feature type="compositionally biased region" description="Acidic residues" evidence="1">
    <location>
        <begin position="176"/>
        <end position="196"/>
    </location>
</feature>
<organism evidence="3 4">
    <name type="scientific">Panaeolus cyanescens</name>
    <dbReference type="NCBI Taxonomy" id="181874"/>
    <lineage>
        <taxon>Eukaryota</taxon>
        <taxon>Fungi</taxon>
        <taxon>Dikarya</taxon>
        <taxon>Basidiomycota</taxon>
        <taxon>Agaricomycotina</taxon>
        <taxon>Agaricomycetes</taxon>
        <taxon>Agaricomycetidae</taxon>
        <taxon>Agaricales</taxon>
        <taxon>Agaricineae</taxon>
        <taxon>Galeropsidaceae</taxon>
        <taxon>Panaeolus</taxon>
    </lineage>
</organism>
<evidence type="ECO:0000313" key="3">
    <source>
        <dbReference type="EMBL" id="PPQ75449.1"/>
    </source>
</evidence>
<keyword evidence="4" id="KW-1185">Reference proteome</keyword>
<evidence type="ECO:0000259" key="2">
    <source>
        <dbReference type="Pfam" id="PF24016"/>
    </source>
</evidence>
<feature type="domain" description="DUF7330" evidence="2">
    <location>
        <begin position="41"/>
        <end position="131"/>
    </location>
</feature>
<protein>
    <recommendedName>
        <fullName evidence="2">DUF7330 domain-containing protein</fullName>
    </recommendedName>
</protein>
<evidence type="ECO:0000313" key="4">
    <source>
        <dbReference type="Proteomes" id="UP000284842"/>
    </source>
</evidence>